<dbReference type="RefSeq" id="WP_089299468.1">
    <property type="nucleotide sequence ID" value="NZ_FZNW01000001.1"/>
</dbReference>
<dbReference type="OrthoDB" id="568335at2"/>
<dbReference type="EMBL" id="FZNW01000001">
    <property type="protein sequence ID" value="SNR27779.1"/>
    <property type="molecule type" value="Genomic_DNA"/>
</dbReference>
<organism evidence="2 3">
    <name type="scientific">Haloechinothrix alba</name>
    <dbReference type="NCBI Taxonomy" id="664784"/>
    <lineage>
        <taxon>Bacteria</taxon>
        <taxon>Bacillati</taxon>
        <taxon>Actinomycetota</taxon>
        <taxon>Actinomycetes</taxon>
        <taxon>Pseudonocardiales</taxon>
        <taxon>Pseudonocardiaceae</taxon>
        <taxon>Haloechinothrix</taxon>
    </lineage>
</organism>
<name>A0A238V2M8_9PSEU</name>
<dbReference type="Proteomes" id="UP000198348">
    <property type="component" value="Unassembled WGS sequence"/>
</dbReference>
<evidence type="ECO:0000313" key="3">
    <source>
        <dbReference type="Proteomes" id="UP000198348"/>
    </source>
</evidence>
<sequence>MPPNAAFPASVIGHLTSHGITRIGRLTADSASAYRMVLTRGASRTAARAPRLEHDNTHQPPATNLLAKYIPGRTWDSGTGAIRLRVPAADVPGFT</sequence>
<reference evidence="2 3" key="1">
    <citation type="submission" date="2017-06" db="EMBL/GenBank/DDBJ databases">
        <authorList>
            <person name="Kim H.J."/>
            <person name="Triplett B.A."/>
        </authorList>
    </citation>
    <scope>NUCLEOTIDE SEQUENCE [LARGE SCALE GENOMIC DNA]</scope>
    <source>
        <strain evidence="2 3">DSM 45207</strain>
    </source>
</reference>
<dbReference type="AlphaFoldDB" id="A0A238V2M8"/>
<evidence type="ECO:0000256" key="1">
    <source>
        <dbReference type="SAM" id="MobiDB-lite"/>
    </source>
</evidence>
<feature type="region of interest" description="Disordered" evidence="1">
    <location>
        <begin position="44"/>
        <end position="63"/>
    </location>
</feature>
<protein>
    <submittedName>
        <fullName evidence="2">Uncharacterized protein</fullName>
    </submittedName>
</protein>
<keyword evidence="3" id="KW-1185">Reference proteome</keyword>
<accession>A0A238V2M8</accession>
<evidence type="ECO:0000313" key="2">
    <source>
        <dbReference type="EMBL" id="SNR27779.1"/>
    </source>
</evidence>
<proteinExistence type="predicted"/>
<gene>
    <name evidence="2" type="ORF">SAMN06265360_101118</name>
</gene>